<comment type="function">
    <text evidence="6">This is 1 of the proteins that bind and probably mediate the attachment of the 5S RNA into the large ribosomal subunit, where it forms part of the central protuberance. In the 70S ribosome it contacts protein S13 of the 30S subunit (bridge B1b), connecting the 2 subunits; this bridge is implicated in subunit movement. Contacts the P site tRNA; the 5S rRNA and some of its associated proteins might help stabilize positioning of ribosome-bound tRNAs.</text>
</comment>
<comment type="caution">
    <text evidence="11">The sequence shown here is derived from an EMBL/GenBank/DDBJ whole genome shotgun (WGS) entry which is preliminary data.</text>
</comment>
<evidence type="ECO:0000313" key="11">
    <source>
        <dbReference type="EMBL" id="MFC3266222.1"/>
    </source>
</evidence>
<evidence type="ECO:0000259" key="9">
    <source>
        <dbReference type="Pfam" id="PF00281"/>
    </source>
</evidence>
<evidence type="ECO:0000259" key="10">
    <source>
        <dbReference type="Pfam" id="PF00673"/>
    </source>
</evidence>
<dbReference type="InterPro" id="IPR020930">
    <property type="entry name" value="Ribosomal_uL5_bac-type"/>
</dbReference>
<evidence type="ECO:0000256" key="7">
    <source>
        <dbReference type="RuleBase" id="RU003930"/>
    </source>
</evidence>
<evidence type="ECO:0000256" key="6">
    <source>
        <dbReference type="HAMAP-Rule" id="MF_01333"/>
    </source>
</evidence>
<keyword evidence="6" id="KW-0820">tRNA-binding</keyword>
<keyword evidence="4 6" id="KW-0689">Ribosomal protein</keyword>
<dbReference type="RefSeq" id="WP_376828529.1">
    <property type="nucleotide sequence ID" value="NZ_JBHLWR010000002.1"/>
</dbReference>
<evidence type="ECO:0000256" key="8">
    <source>
        <dbReference type="SAM" id="MobiDB-lite"/>
    </source>
</evidence>
<evidence type="ECO:0000256" key="3">
    <source>
        <dbReference type="ARBA" id="ARBA00022884"/>
    </source>
</evidence>
<evidence type="ECO:0000256" key="5">
    <source>
        <dbReference type="ARBA" id="ARBA00023274"/>
    </source>
</evidence>
<comment type="subunit">
    <text evidence="6">Part of the 50S ribosomal subunit; part of the 5S rRNA/L5/L18/L25 subcomplex. Contacts the 5S rRNA and the P site tRNA. Forms a bridge to the 30S subunit in the 70S ribosome.</text>
</comment>
<dbReference type="Pfam" id="PF00281">
    <property type="entry name" value="Ribosomal_L5"/>
    <property type="match status" value="1"/>
</dbReference>
<evidence type="ECO:0000256" key="4">
    <source>
        <dbReference type="ARBA" id="ARBA00022980"/>
    </source>
</evidence>
<dbReference type="EMBL" id="JBHRUV010000031">
    <property type="protein sequence ID" value="MFC3266222.1"/>
    <property type="molecule type" value="Genomic_DNA"/>
</dbReference>
<dbReference type="GO" id="GO:0005840">
    <property type="term" value="C:ribosome"/>
    <property type="evidence" value="ECO:0007669"/>
    <property type="project" value="UniProtKB-KW"/>
</dbReference>
<reference evidence="12" key="1">
    <citation type="journal article" date="2019" name="Int. J. Syst. Evol. Microbiol.">
        <title>The Global Catalogue of Microorganisms (GCM) 10K type strain sequencing project: providing services to taxonomists for standard genome sequencing and annotation.</title>
        <authorList>
            <consortium name="The Broad Institute Genomics Platform"/>
            <consortium name="The Broad Institute Genome Sequencing Center for Infectious Disease"/>
            <person name="Wu L."/>
            <person name="Ma J."/>
        </authorList>
    </citation>
    <scope>NUCLEOTIDE SEQUENCE [LARGE SCALE GENOMIC DNA]</scope>
    <source>
        <strain evidence="12">CCM 7941</strain>
    </source>
</reference>
<sequence length="212" mass="23605">MAEKDSKKVAKTKAPKAEAGAGAGVRPRAPEGYVARLRAHYENVVRPKLIEEFGYANPMQVPRIEKIVLNIGVGEATGDSKKASVAAEDLSLIAGQKAVVTRARKAIATFKLRENMPIGAKVTLRNTRMYEFLDRLITIALPRVRDFRGLNPKSFDGRGNYAFGIKEHIIFPEINYDKVDTMWGMDVIVCTTAKTDAEARALLKHFNFPFRQ</sequence>
<dbReference type="InterPro" id="IPR022803">
    <property type="entry name" value="Ribosomal_uL5_dom_sf"/>
</dbReference>
<dbReference type="HAMAP" id="MF_01333_B">
    <property type="entry name" value="Ribosomal_uL5_B"/>
    <property type="match status" value="1"/>
</dbReference>
<dbReference type="PROSITE" id="PS00358">
    <property type="entry name" value="RIBOSOMAL_L5"/>
    <property type="match status" value="1"/>
</dbReference>
<dbReference type="Pfam" id="PF00673">
    <property type="entry name" value="Ribosomal_L5_C"/>
    <property type="match status" value="1"/>
</dbReference>
<dbReference type="Proteomes" id="UP001595536">
    <property type="component" value="Unassembled WGS sequence"/>
</dbReference>
<keyword evidence="2 6" id="KW-0699">rRNA-binding</keyword>
<feature type="domain" description="Large ribosomal subunit protein uL5 C-terminal" evidence="10">
    <location>
        <begin position="117"/>
        <end position="210"/>
    </location>
</feature>
<accession>A0ABV7LE79</accession>
<dbReference type="InterPro" id="IPR031310">
    <property type="entry name" value="Ribosomal_uL5_N"/>
</dbReference>
<keyword evidence="5 6" id="KW-0687">Ribonucleoprotein</keyword>
<dbReference type="PIRSF" id="PIRSF002161">
    <property type="entry name" value="Ribosomal_L5"/>
    <property type="match status" value="1"/>
</dbReference>
<comment type="similarity">
    <text evidence="1 6 7">Belongs to the universal ribosomal protein uL5 family.</text>
</comment>
<feature type="region of interest" description="Disordered" evidence="8">
    <location>
        <begin position="1"/>
        <end position="26"/>
    </location>
</feature>
<evidence type="ECO:0000256" key="1">
    <source>
        <dbReference type="ARBA" id="ARBA00008553"/>
    </source>
</evidence>
<dbReference type="PANTHER" id="PTHR11994">
    <property type="entry name" value="60S RIBOSOMAL PROTEIN L11-RELATED"/>
    <property type="match status" value="1"/>
</dbReference>
<dbReference type="NCBIfam" id="NF000585">
    <property type="entry name" value="PRK00010.1"/>
    <property type="match status" value="1"/>
</dbReference>
<dbReference type="Gene3D" id="3.30.1440.10">
    <property type="match status" value="1"/>
</dbReference>
<feature type="compositionally biased region" description="Low complexity" evidence="8">
    <location>
        <begin position="17"/>
        <end position="26"/>
    </location>
</feature>
<proteinExistence type="inferred from homology"/>
<keyword evidence="12" id="KW-1185">Reference proteome</keyword>
<gene>
    <name evidence="6 11" type="primary">rplE</name>
    <name evidence="11" type="ORF">ACFOEX_07635</name>
</gene>
<name>A0ABV7LE79_9HYPH</name>
<evidence type="ECO:0000256" key="2">
    <source>
        <dbReference type="ARBA" id="ARBA00022730"/>
    </source>
</evidence>
<dbReference type="SUPFAM" id="SSF55282">
    <property type="entry name" value="RL5-like"/>
    <property type="match status" value="1"/>
</dbReference>
<dbReference type="InterPro" id="IPR020929">
    <property type="entry name" value="Ribosomal_uL5_CS"/>
</dbReference>
<protein>
    <recommendedName>
        <fullName evidence="6">Large ribosomal subunit protein uL5</fullName>
    </recommendedName>
</protein>
<evidence type="ECO:0000313" key="12">
    <source>
        <dbReference type="Proteomes" id="UP001595536"/>
    </source>
</evidence>
<dbReference type="InterPro" id="IPR002132">
    <property type="entry name" value="Ribosomal_uL5"/>
</dbReference>
<feature type="domain" description="Large ribosomal subunit protein uL5 N-terminal" evidence="9">
    <location>
        <begin position="57"/>
        <end position="113"/>
    </location>
</feature>
<dbReference type="InterPro" id="IPR031309">
    <property type="entry name" value="Ribosomal_uL5_C"/>
</dbReference>
<organism evidence="11 12">
    <name type="scientific">Camelimonas abortus</name>
    <dbReference type="NCBI Taxonomy" id="1017184"/>
    <lineage>
        <taxon>Bacteria</taxon>
        <taxon>Pseudomonadati</taxon>
        <taxon>Pseudomonadota</taxon>
        <taxon>Alphaproteobacteria</taxon>
        <taxon>Hyphomicrobiales</taxon>
        <taxon>Chelatococcaceae</taxon>
        <taxon>Camelimonas</taxon>
    </lineage>
</organism>
<keyword evidence="3 6" id="KW-0694">RNA-binding</keyword>